<dbReference type="SUPFAM" id="SSF103473">
    <property type="entry name" value="MFS general substrate transporter"/>
    <property type="match status" value="1"/>
</dbReference>
<feature type="transmembrane region" description="Helical" evidence="1">
    <location>
        <begin position="362"/>
        <end position="380"/>
    </location>
</feature>
<dbReference type="Proteomes" id="UP000824093">
    <property type="component" value="Unassembled WGS sequence"/>
</dbReference>
<dbReference type="EMBL" id="DVNH01000015">
    <property type="protein sequence ID" value="HIU51350.1"/>
    <property type="molecule type" value="Genomic_DNA"/>
</dbReference>
<feature type="transmembrane region" description="Helical" evidence="1">
    <location>
        <begin position="7"/>
        <end position="23"/>
    </location>
</feature>
<comment type="caution">
    <text evidence="2">The sequence shown here is derived from an EMBL/GenBank/DDBJ whole genome shotgun (WGS) entry which is preliminary data.</text>
</comment>
<feature type="transmembrane region" description="Helical" evidence="1">
    <location>
        <begin position="38"/>
        <end position="63"/>
    </location>
</feature>
<evidence type="ECO:0000313" key="2">
    <source>
        <dbReference type="EMBL" id="HIU51350.1"/>
    </source>
</evidence>
<feature type="transmembrane region" description="Helical" evidence="1">
    <location>
        <begin position="251"/>
        <end position="270"/>
    </location>
</feature>
<reference evidence="2" key="2">
    <citation type="journal article" date="2021" name="PeerJ">
        <title>Extensive microbial diversity within the chicken gut microbiome revealed by metagenomics and culture.</title>
        <authorList>
            <person name="Gilroy R."/>
            <person name="Ravi A."/>
            <person name="Getino M."/>
            <person name="Pursley I."/>
            <person name="Horton D.L."/>
            <person name="Alikhan N.F."/>
            <person name="Baker D."/>
            <person name="Gharbi K."/>
            <person name="Hall N."/>
            <person name="Watson M."/>
            <person name="Adriaenssens E.M."/>
            <person name="Foster-Nyarko E."/>
            <person name="Jarju S."/>
            <person name="Secka A."/>
            <person name="Antonio M."/>
            <person name="Oren A."/>
            <person name="Chaudhuri R.R."/>
            <person name="La Ragione R."/>
            <person name="Hildebrand F."/>
            <person name="Pallen M.J."/>
        </authorList>
    </citation>
    <scope>NUCLEOTIDE SEQUENCE</scope>
    <source>
        <strain evidence="2">CHK195-15760</strain>
    </source>
</reference>
<keyword evidence="1" id="KW-0472">Membrane</keyword>
<evidence type="ECO:0000256" key="1">
    <source>
        <dbReference type="SAM" id="Phobius"/>
    </source>
</evidence>
<feature type="transmembrane region" description="Helical" evidence="1">
    <location>
        <begin position="164"/>
        <end position="183"/>
    </location>
</feature>
<reference evidence="2" key="1">
    <citation type="submission" date="2020-10" db="EMBL/GenBank/DDBJ databases">
        <authorList>
            <person name="Gilroy R."/>
        </authorList>
    </citation>
    <scope>NUCLEOTIDE SEQUENCE</scope>
    <source>
        <strain evidence="2">CHK195-15760</strain>
    </source>
</reference>
<evidence type="ECO:0000313" key="3">
    <source>
        <dbReference type="Proteomes" id="UP000824093"/>
    </source>
</evidence>
<keyword evidence="1" id="KW-0812">Transmembrane</keyword>
<feature type="transmembrane region" description="Helical" evidence="1">
    <location>
        <begin position="141"/>
        <end position="158"/>
    </location>
</feature>
<accession>A0A9D1S912</accession>
<dbReference type="InterPro" id="IPR036259">
    <property type="entry name" value="MFS_trans_sf"/>
</dbReference>
<keyword evidence="1" id="KW-1133">Transmembrane helix</keyword>
<sequence>MPKQERRIISLAIMGICFASMYWNDGINDFIYDRYKHIGNITIICSVITFFCSSMLSVANIIVMYIPRSKIIKCFKNLLLICALLAILIGFTVQFNHIFIFILMYFVFDLVFEILSVLHYGYEVVATEDDRLIHVENKRKIGFFMVKGSFVLICNFLFVQLGNLGFLIACIASSITFIVIYFIQQNISYVNIKPDVKNDNIIQKFNLRKYSKNFKLFVVASIFIQFSTINLVMIFSYHLMDSGMEFSTLKITKSITVLIAILAFFVIEILNKYKKILFGYVLSLFIVLILSILNVSSIFMLAILFGAISFQGMLACPARYFLLANDSYMEENIQKDAILNIISNIGGILSSTLLLVPFRLAIFMTSISLLIAIISIFYIFKTRLR</sequence>
<dbReference type="AlphaFoldDB" id="A0A9D1S912"/>
<feature type="transmembrane region" description="Helical" evidence="1">
    <location>
        <begin position="299"/>
        <end position="316"/>
    </location>
</feature>
<feature type="transmembrane region" description="Helical" evidence="1">
    <location>
        <begin position="99"/>
        <end position="120"/>
    </location>
</feature>
<gene>
    <name evidence="2" type="ORF">IAB70_01795</name>
</gene>
<feature type="transmembrane region" description="Helical" evidence="1">
    <location>
        <begin position="216"/>
        <end position="239"/>
    </location>
</feature>
<feature type="transmembrane region" description="Helical" evidence="1">
    <location>
        <begin position="75"/>
        <end position="93"/>
    </location>
</feature>
<proteinExistence type="predicted"/>
<evidence type="ECO:0008006" key="4">
    <source>
        <dbReference type="Google" id="ProtNLM"/>
    </source>
</evidence>
<feature type="transmembrane region" description="Helical" evidence="1">
    <location>
        <begin position="337"/>
        <end position="356"/>
    </location>
</feature>
<name>A0A9D1S912_9FIRM</name>
<protein>
    <recommendedName>
        <fullName evidence="4">Major Facilitator Superfamily protein</fullName>
    </recommendedName>
</protein>
<organism evidence="2 3">
    <name type="scientific">Candidatus Merdicola faecigallinarum</name>
    <dbReference type="NCBI Taxonomy" id="2840862"/>
    <lineage>
        <taxon>Bacteria</taxon>
        <taxon>Bacillati</taxon>
        <taxon>Bacillota</taxon>
        <taxon>Clostridia</taxon>
        <taxon>Candidatus Merdicola</taxon>
    </lineage>
</organism>
<feature type="transmembrane region" description="Helical" evidence="1">
    <location>
        <begin position="277"/>
        <end position="293"/>
    </location>
</feature>